<feature type="compositionally biased region" description="Polar residues" evidence="1">
    <location>
        <begin position="1279"/>
        <end position="1289"/>
    </location>
</feature>
<feature type="compositionally biased region" description="Polar residues" evidence="1">
    <location>
        <begin position="583"/>
        <end position="593"/>
    </location>
</feature>
<feature type="region of interest" description="Disordered" evidence="1">
    <location>
        <begin position="571"/>
        <end position="661"/>
    </location>
</feature>
<feature type="compositionally biased region" description="Polar residues" evidence="1">
    <location>
        <begin position="466"/>
        <end position="512"/>
    </location>
</feature>
<name>A0A1E4U062_PACTA</name>
<feature type="region of interest" description="Disordered" evidence="1">
    <location>
        <begin position="880"/>
        <end position="996"/>
    </location>
</feature>
<evidence type="ECO:0000313" key="2">
    <source>
        <dbReference type="EMBL" id="ODV97377.1"/>
    </source>
</evidence>
<dbReference type="EMBL" id="KV454012">
    <property type="protein sequence ID" value="ODV97377.1"/>
    <property type="molecule type" value="Genomic_DNA"/>
</dbReference>
<feature type="compositionally biased region" description="Polar residues" evidence="1">
    <location>
        <begin position="386"/>
        <end position="416"/>
    </location>
</feature>
<feature type="region of interest" description="Disordered" evidence="1">
    <location>
        <begin position="673"/>
        <end position="709"/>
    </location>
</feature>
<organism evidence="2 3">
    <name type="scientific">Pachysolen tannophilus NRRL Y-2460</name>
    <dbReference type="NCBI Taxonomy" id="669874"/>
    <lineage>
        <taxon>Eukaryota</taxon>
        <taxon>Fungi</taxon>
        <taxon>Dikarya</taxon>
        <taxon>Ascomycota</taxon>
        <taxon>Saccharomycotina</taxon>
        <taxon>Pichiomycetes</taxon>
        <taxon>Pachysolenaceae</taxon>
        <taxon>Pachysolen</taxon>
    </lineage>
</organism>
<feature type="compositionally biased region" description="Low complexity" evidence="1">
    <location>
        <begin position="1092"/>
        <end position="1103"/>
    </location>
</feature>
<feature type="region of interest" description="Disordered" evidence="1">
    <location>
        <begin position="1052"/>
        <end position="1308"/>
    </location>
</feature>
<feature type="compositionally biased region" description="Polar residues" evidence="1">
    <location>
        <begin position="1190"/>
        <end position="1200"/>
    </location>
</feature>
<feature type="compositionally biased region" description="Polar residues" evidence="1">
    <location>
        <begin position="371"/>
        <end position="380"/>
    </location>
</feature>
<feature type="compositionally biased region" description="Gly residues" evidence="1">
    <location>
        <begin position="1243"/>
        <end position="1263"/>
    </location>
</feature>
<feature type="compositionally biased region" description="Polar residues" evidence="1">
    <location>
        <begin position="161"/>
        <end position="180"/>
    </location>
</feature>
<feature type="compositionally biased region" description="Low complexity" evidence="1">
    <location>
        <begin position="1264"/>
        <end position="1276"/>
    </location>
</feature>
<evidence type="ECO:0000256" key="1">
    <source>
        <dbReference type="SAM" id="MobiDB-lite"/>
    </source>
</evidence>
<gene>
    <name evidence="2" type="ORF">PACTADRAFT_15846</name>
</gene>
<feature type="region of interest" description="Disordered" evidence="1">
    <location>
        <begin position="1"/>
        <end position="117"/>
    </location>
</feature>
<reference evidence="3" key="1">
    <citation type="submission" date="2016-05" db="EMBL/GenBank/DDBJ databases">
        <title>Comparative genomics of biotechnologically important yeasts.</title>
        <authorList>
            <consortium name="DOE Joint Genome Institute"/>
            <person name="Riley R."/>
            <person name="Haridas S."/>
            <person name="Wolfe K.H."/>
            <person name="Lopes M.R."/>
            <person name="Hittinger C.T."/>
            <person name="Goker M."/>
            <person name="Salamov A."/>
            <person name="Wisecaver J."/>
            <person name="Long T.M."/>
            <person name="Aerts A.L."/>
            <person name="Barry K."/>
            <person name="Choi C."/>
            <person name="Clum A."/>
            <person name="Coughlan A.Y."/>
            <person name="Deshpande S."/>
            <person name="Douglass A.P."/>
            <person name="Hanson S.J."/>
            <person name="Klenk H.-P."/>
            <person name="Labutti K."/>
            <person name="Lapidus A."/>
            <person name="Lindquist E."/>
            <person name="Lipzen A."/>
            <person name="Meier-Kolthoff J.P."/>
            <person name="Ohm R.A."/>
            <person name="Otillar R.P."/>
            <person name="Pangilinan J."/>
            <person name="Peng Y."/>
            <person name="Rokas A."/>
            <person name="Rosa C.A."/>
            <person name="Scheuner C."/>
            <person name="Sibirny A.A."/>
            <person name="Slot J.C."/>
            <person name="Stielow J.B."/>
            <person name="Sun H."/>
            <person name="Kurtzman C.P."/>
            <person name="Blackwell M."/>
            <person name="Grigoriev I.V."/>
            <person name="Jeffries T.W."/>
        </authorList>
    </citation>
    <scope>NUCLEOTIDE SEQUENCE [LARGE SCALE GENOMIC DNA]</scope>
    <source>
        <strain evidence="3">NRRL Y-2460</strain>
    </source>
</reference>
<feature type="compositionally biased region" description="Low complexity" evidence="1">
    <location>
        <begin position="1067"/>
        <end position="1080"/>
    </location>
</feature>
<feature type="compositionally biased region" description="Polar residues" evidence="1">
    <location>
        <begin position="350"/>
        <end position="360"/>
    </location>
</feature>
<feature type="region of interest" description="Disordered" evidence="1">
    <location>
        <begin position="714"/>
        <end position="733"/>
    </location>
</feature>
<feature type="compositionally biased region" description="Polar residues" evidence="1">
    <location>
        <begin position="722"/>
        <end position="733"/>
    </location>
</feature>
<feature type="compositionally biased region" description="Polar residues" evidence="1">
    <location>
        <begin position="692"/>
        <end position="703"/>
    </location>
</feature>
<feature type="compositionally biased region" description="Low complexity" evidence="1">
    <location>
        <begin position="1118"/>
        <end position="1137"/>
    </location>
</feature>
<feature type="compositionally biased region" description="Gly residues" evidence="1">
    <location>
        <begin position="424"/>
        <end position="444"/>
    </location>
</feature>
<feature type="compositionally biased region" description="Low complexity" evidence="1">
    <location>
        <begin position="240"/>
        <end position="253"/>
    </location>
</feature>
<feature type="compositionally biased region" description="Low complexity" evidence="1">
    <location>
        <begin position="182"/>
        <end position="193"/>
    </location>
</feature>
<feature type="compositionally biased region" description="Polar residues" evidence="1">
    <location>
        <begin position="976"/>
        <end position="996"/>
    </location>
</feature>
<feature type="compositionally biased region" description="Polar residues" evidence="1">
    <location>
        <begin position="74"/>
        <end position="84"/>
    </location>
</feature>
<feature type="compositionally biased region" description="Low complexity" evidence="1">
    <location>
        <begin position="914"/>
        <end position="923"/>
    </location>
</feature>
<feature type="compositionally biased region" description="Low complexity" evidence="1">
    <location>
        <begin position="935"/>
        <end position="952"/>
    </location>
</feature>
<feature type="compositionally biased region" description="Low complexity" evidence="1">
    <location>
        <begin position="788"/>
        <end position="808"/>
    </location>
</feature>
<feature type="region of interest" description="Disordered" evidence="1">
    <location>
        <begin position="129"/>
        <end position="547"/>
    </location>
</feature>
<feature type="compositionally biased region" description="Polar residues" evidence="1">
    <location>
        <begin position="756"/>
        <end position="766"/>
    </location>
</feature>
<feature type="compositionally biased region" description="Polar residues" evidence="1">
    <location>
        <begin position="953"/>
        <end position="964"/>
    </location>
</feature>
<feature type="compositionally biased region" description="Polar residues" evidence="1">
    <location>
        <begin position="201"/>
        <end position="239"/>
    </location>
</feature>
<feature type="compositionally biased region" description="Polar residues" evidence="1">
    <location>
        <begin position="92"/>
        <end position="117"/>
    </location>
</feature>
<feature type="region of interest" description="Disordered" evidence="1">
    <location>
        <begin position="753"/>
        <end position="812"/>
    </location>
</feature>
<protein>
    <submittedName>
        <fullName evidence="2">Uncharacterized protein</fullName>
    </submittedName>
</protein>
<feature type="compositionally biased region" description="Polar residues" evidence="1">
    <location>
        <begin position="293"/>
        <end position="324"/>
    </location>
</feature>
<accession>A0A1E4U062</accession>
<feature type="compositionally biased region" description="Basic and acidic residues" evidence="1">
    <location>
        <begin position="16"/>
        <end position="32"/>
    </location>
</feature>
<dbReference type="Proteomes" id="UP000094236">
    <property type="component" value="Unassembled WGS sequence"/>
</dbReference>
<feature type="compositionally biased region" description="Basic and acidic residues" evidence="1">
    <location>
        <begin position="150"/>
        <end position="160"/>
    </location>
</feature>
<keyword evidence="3" id="KW-1185">Reference proteome</keyword>
<feature type="compositionally biased region" description="Polar residues" evidence="1">
    <location>
        <begin position="529"/>
        <end position="541"/>
    </location>
</feature>
<proteinExistence type="predicted"/>
<feature type="compositionally biased region" description="Basic and acidic residues" evidence="1">
    <location>
        <begin position="767"/>
        <end position="781"/>
    </location>
</feature>
<evidence type="ECO:0000313" key="3">
    <source>
        <dbReference type="Proteomes" id="UP000094236"/>
    </source>
</evidence>
<feature type="compositionally biased region" description="Polar residues" evidence="1">
    <location>
        <begin position="608"/>
        <end position="652"/>
    </location>
</feature>
<feature type="compositionally biased region" description="Polar residues" evidence="1">
    <location>
        <begin position="1052"/>
        <end position="1066"/>
    </location>
</feature>
<sequence>MVDIPRASPNPFTSNRDPHARFGDHSFSRESSAEAYSGRTGGSSADLPSDSGGGNNNDTGIIGTAKKMFGAQGSGATPSNSNVTGEYKNASKVKTTNPTKGNTIEPNSNSNVRYTSMVGSVIDSNDVAEAEKLQKMSGHSGAKHKSHAAVSDDSRDEHKSSANQSIPHDNSSSADHSTLSKGAGTSAGTSTTGGAAGAGTQGNFNNFDEASNEPVDQTQHDATYGSSYQANDSNLQKQKTSGTTDSTSSRGSSGIIGGIIGAVTGRGRRSSGSEKANNTSAYDDENAGRFSGSDYNDQRTAGNSNLNSDYNQGRSNLNSSNAAYQNADADATRNPGVASSLDPKSKNHQHQQVSGSSKDSTAAAASLDPKAQNQKFQDYQNPGAGSVNNDNTVRSGQKNSNIPGSYPYSDSTNRSQGATYGAGSVAGSGAGSGTGSGAGYGAGSGAAETAGGAASGGLVGEIINAVTGNHSNSQTTGETSETSPNQYGSKQSQAFSQADNTNNQSHFASTKENATEKLRSPQVHDTVDKTVQNVNNSSSPNEKIAAAKSGFNSEGAKSAGVAGVGAAGAAGLTGAAAGGNAGKSTSHSNSQAHPSARAPGESYGSAYNDPQKNSQFTNSGSYGANRTAGSNYDSAGYSNYSEPVGSDMNQSGDDTESGGGIIDQLRSAFIGSGKEKNSTIPSQGGNAAGDFTEQNIKSEQDPNAASVATIASANGVEGGSGHTNHVSSGNKLNNQYSDEIARVDAEIRQTEAEIQRIQQQAGGKSAESSKGEQSKFVDSTKQRQGHFGSSAAAASAVAATGSNTASSGFPQKQTEVNSLNKELDSLQLQKENLNQGISQKKESLGQAQKDYNTAKKEHTLKQQQLAKKLEAQKFHRQKLLDSQYSKQANTRQTRDPPVAGKTEYGYDDGSGYHGTSAGVSSGQSGSGRRGNVDHGGAAAAAANSAMGTQGAASNNTQQQYPNTRANHHHNDKYAYSDNSKGNAYPQSEQGYNHGGDTNSKLAAAGLGAAGVGAAGYETANQQGNQAGVQKAYEKGQSEFANPEKNVAALQGQGNASNQHGLSAQDNQRVSSSSRAAQQAQKGYESSGNKSDAAVGAATGATAGAVGGNSVTSGSEFDGGSAKPQKSSSSQGSATSPKQKMKEIFGFGKKKSPSNGGSSGGSSGTGSAKQSSAKPAANSRQEGTLYAEDNAYSSPQHTIASRRQPEPETRQTVPASSKRTDDGFDSSGHHIKRDDKLGATSAGTGTGAGVGAAAGAGAGAGLAGNHGNHGLNHTTGGEQYGQSQAPQHGNQPGHHGRGAQQQTQAPDDDFIDIKVVGANDQDEAAAIASAVIQESKGNEATLASTGVTVDAAKFKEAHSSSFMNKLGRNTEKNDVTLERI</sequence>
<feature type="compositionally biased region" description="Polar residues" evidence="1">
    <location>
        <begin position="880"/>
        <end position="891"/>
    </location>
</feature>